<dbReference type="InterPro" id="IPR036864">
    <property type="entry name" value="Zn2-C6_fun-type_DNA-bd_sf"/>
</dbReference>
<sequence length="754" mass="84211">MSSTPEDDVKSEQEYSKQGEYMVEANENGAASKTRSNSDVSLNNPSNGFPTPSTNSSKADGPPKKKQMISRASVAYPRRRAVTACQICRLRKTKCDNERPTCGFCAKVGRFCVYDDMSVDQSKFDPASLAILGRVGTAINQLNAISARLGIRPDGVNGAATGSNTGSSGSPSNLPPVIIDNYISPFSGLTPSGSSSTNGNTGTSFSTAGIAPSGGVDDTYLEADSCSLNIPNGNMTAEKILQWPIFKDLPYTHNLTPYCYRRPESYDADVMNETYDLNYKEAPALVRCFLVNVHTKNTVCDVAAVQQYAWEIANNGPRWDTHTCIVLLLCALGTLAKPIDMKDFGVHSTSLTVGASRKNIAKRYFIEARKRIGLINRFSLDLAQCFFLSGQFHMYNLEPDLAWEDFHEACLICKTYLLVNSPSNLNTVNSISRSRTRSDSNGSAGAGGPGSVSSIGTAGSPVIDEYDSRDDDDPIQDKARQSLEQRLFWTCLKSEIELIVELPRPLSGIANVTYPVPFPAPPEDFSSTDGAFPNEDDVIFKDVQEQSWYHYLTEILLRRVSNELINSLYKCDFSEWLKTPLEVLLKIVERWEMQIAECYANLAPKIKFNFEEEPRSEILVFLSSRFLEMYEYLYRPIVYYAIHCPTSHPEVKRYVDKYFYYCDLKCVKVPNAHRHHGTWYHCRGNYTFALILLAAAKGGIIERSVEELREIVGFFITSLKYWEDESPDLKQPALLLTKILDDVCKSKDQQKKIA</sequence>
<dbReference type="GO" id="GO:0000981">
    <property type="term" value="F:DNA-binding transcription factor activity, RNA polymerase II-specific"/>
    <property type="evidence" value="ECO:0007669"/>
    <property type="project" value="InterPro"/>
</dbReference>
<keyword evidence="4" id="KW-1185">Reference proteome</keyword>
<evidence type="ECO:0000256" key="1">
    <source>
        <dbReference type="SAM" id="MobiDB-lite"/>
    </source>
</evidence>
<dbReference type="EMBL" id="CP014503">
    <property type="protein sequence ID" value="ANB15425.1"/>
    <property type="molecule type" value="Genomic_DNA"/>
</dbReference>
<feature type="region of interest" description="Disordered" evidence="1">
    <location>
        <begin position="1"/>
        <end position="73"/>
    </location>
</feature>
<accession>A0A167FKS5</accession>
<evidence type="ECO:0000313" key="4">
    <source>
        <dbReference type="Proteomes" id="UP000189580"/>
    </source>
</evidence>
<proteinExistence type="predicted"/>
<dbReference type="GeneID" id="30035032"/>
<dbReference type="PANTHER" id="PTHR47785:SF5">
    <property type="entry name" value="ZN(II)2CYS6 TRANSCRIPTION FACTOR (EUROFUNG)"/>
    <property type="match status" value="1"/>
</dbReference>
<evidence type="ECO:0000313" key="3">
    <source>
        <dbReference type="EMBL" id="ANB15425.1"/>
    </source>
</evidence>
<dbReference type="AlphaFoldDB" id="A0A167FKS5"/>
<dbReference type="PROSITE" id="PS50048">
    <property type="entry name" value="ZN2_CY6_FUNGAL_2"/>
    <property type="match status" value="1"/>
</dbReference>
<dbReference type="InterPro" id="IPR053181">
    <property type="entry name" value="EcdB-like_regulator"/>
</dbReference>
<reference evidence="3 4" key="1">
    <citation type="submission" date="2016-02" db="EMBL/GenBank/DDBJ databases">
        <title>Complete genome sequence and transcriptome regulation of the pentose utilising yeast Sugiyamaella lignohabitans.</title>
        <authorList>
            <person name="Bellasio M."/>
            <person name="Peymann A."/>
            <person name="Valli M."/>
            <person name="Sipitzky M."/>
            <person name="Graf A."/>
            <person name="Sauer M."/>
            <person name="Marx H."/>
            <person name="Mattanovich D."/>
        </authorList>
    </citation>
    <scope>NUCLEOTIDE SEQUENCE [LARGE SCALE GENOMIC DNA]</scope>
    <source>
        <strain evidence="3 4">CBS 10342</strain>
    </source>
</reference>
<dbReference type="Pfam" id="PF00172">
    <property type="entry name" value="Zn_clus"/>
    <property type="match status" value="1"/>
</dbReference>
<dbReference type="InterPro" id="IPR001138">
    <property type="entry name" value="Zn2Cys6_DnaBD"/>
</dbReference>
<dbReference type="CDD" id="cd00067">
    <property type="entry name" value="GAL4"/>
    <property type="match status" value="1"/>
</dbReference>
<dbReference type="CDD" id="cd12148">
    <property type="entry name" value="fungal_TF_MHR"/>
    <property type="match status" value="1"/>
</dbReference>
<dbReference type="Gene3D" id="4.10.240.10">
    <property type="entry name" value="Zn(2)-C6 fungal-type DNA-binding domain"/>
    <property type="match status" value="1"/>
</dbReference>
<feature type="compositionally biased region" description="Polar residues" evidence="1">
    <location>
        <begin position="29"/>
        <end position="58"/>
    </location>
</feature>
<dbReference type="OrthoDB" id="4356994at2759"/>
<dbReference type="RefSeq" id="XP_018737902.1">
    <property type="nucleotide sequence ID" value="XM_018880045.1"/>
</dbReference>
<evidence type="ECO:0000259" key="2">
    <source>
        <dbReference type="PROSITE" id="PS50048"/>
    </source>
</evidence>
<dbReference type="PROSITE" id="PS00463">
    <property type="entry name" value="ZN2_CY6_FUNGAL_1"/>
    <property type="match status" value="1"/>
</dbReference>
<feature type="region of interest" description="Disordered" evidence="1">
    <location>
        <begin position="430"/>
        <end position="458"/>
    </location>
</feature>
<feature type="compositionally biased region" description="Basic and acidic residues" evidence="1">
    <location>
        <begin position="7"/>
        <end position="17"/>
    </location>
</feature>
<dbReference type="GO" id="GO:0008270">
    <property type="term" value="F:zinc ion binding"/>
    <property type="evidence" value="ECO:0007669"/>
    <property type="project" value="InterPro"/>
</dbReference>
<dbReference type="KEGG" id="slb:AWJ20_3052"/>
<gene>
    <name evidence="3" type="ORF">AWJ20_3052</name>
</gene>
<dbReference type="SUPFAM" id="SSF57701">
    <property type="entry name" value="Zn2/Cys6 DNA-binding domain"/>
    <property type="match status" value="1"/>
</dbReference>
<organism evidence="3 4">
    <name type="scientific">Sugiyamaella lignohabitans</name>
    <dbReference type="NCBI Taxonomy" id="796027"/>
    <lineage>
        <taxon>Eukaryota</taxon>
        <taxon>Fungi</taxon>
        <taxon>Dikarya</taxon>
        <taxon>Ascomycota</taxon>
        <taxon>Saccharomycotina</taxon>
        <taxon>Dipodascomycetes</taxon>
        <taxon>Dipodascales</taxon>
        <taxon>Trichomonascaceae</taxon>
        <taxon>Sugiyamaella</taxon>
    </lineage>
</organism>
<feature type="domain" description="Zn(2)-C6 fungal-type" evidence="2">
    <location>
        <begin position="84"/>
        <end position="114"/>
    </location>
</feature>
<dbReference type="Proteomes" id="UP000189580">
    <property type="component" value="Chromosome b"/>
</dbReference>
<protein>
    <recommendedName>
        <fullName evidence="2">Zn(2)-C6 fungal-type domain-containing protein</fullName>
    </recommendedName>
</protein>
<dbReference type="PANTHER" id="PTHR47785">
    <property type="entry name" value="ZN(II)2CYS6 TRANSCRIPTION FACTOR (EUROFUNG)-RELATED-RELATED"/>
    <property type="match status" value="1"/>
</dbReference>
<dbReference type="SMART" id="SM00066">
    <property type="entry name" value="GAL4"/>
    <property type="match status" value="1"/>
</dbReference>
<name>A0A167FKS5_9ASCO</name>